<gene>
    <name evidence="3" type="primary">bioH</name>
    <name evidence="3" type="ORF">LF1_31860</name>
</gene>
<organism evidence="3 4">
    <name type="scientific">Rubripirellula obstinata</name>
    <dbReference type="NCBI Taxonomy" id="406547"/>
    <lineage>
        <taxon>Bacteria</taxon>
        <taxon>Pseudomonadati</taxon>
        <taxon>Planctomycetota</taxon>
        <taxon>Planctomycetia</taxon>
        <taxon>Pirellulales</taxon>
        <taxon>Pirellulaceae</taxon>
        <taxon>Rubripirellula</taxon>
    </lineage>
</organism>
<dbReference type="EMBL" id="VRLW01000001">
    <property type="protein sequence ID" value="KAA1260646.1"/>
    <property type="molecule type" value="Genomic_DNA"/>
</dbReference>
<dbReference type="GO" id="GO:0016020">
    <property type="term" value="C:membrane"/>
    <property type="evidence" value="ECO:0007669"/>
    <property type="project" value="TreeGrafter"/>
</dbReference>
<dbReference type="OrthoDB" id="9798888at2"/>
<dbReference type="InterPro" id="IPR029058">
    <property type="entry name" value="AB_hydrolase_fold"/>
</dbReference>
<feature type="domain" description="AB hydrolase-1" evidence="2">
    <location>
        <begin position="40"/>
        <end position="227"/>
    </location>
</feature>
<dbReference type="PRINTS" id="PR00111">
    <property type="entry name" value="ABHYDROLASE"/>
</dbReference>
<evidence type="ECO:0000313" key="3">
    <source>
        <dbReference type="EMBL" id="KAA1260646.1"/>
    </source>
</evidence>
<dbReference type="InterPro" id="IPR050266">
    <property type="entry name" value="AB_hydrolase_sf"/>
</dbReference>
<dbReference type="PANTHER" id="PTHR43798">
    <property type="entry name" value="MONOACYLGLYCEROL LIPASE"/>
    <property type="match status" value="1"/>
</dbReference>
<protein>
    <submittedName>
        <fullName evidence="3">Pimeloyl-[acyl-carrier protein] methyl ester esterase</fullName>
        <ecNumber evidence="3">3.1.1.85</ecNumber>
    </submittedName>
</protein>
<evidence type="ECO:0000256" key="1">
    <source>
        <dbReference type="ARBA" id="ARBA00022801"/>
    </source>
</evidence>
<evidence type="ECO:0000259" key="2">
    <source>
        <dbReference type="Pfam" id="PF12697"/>
    </source>
</evidence>
<evidence type="ECO:0000313" key="4">
    <source>
        <dbReference type="Proteomes" id="UP000322699"/>
    </source>
</evidence>
<dbReference type="Pfam" id="PF12697">
    <property type="entry name" value="Abhydrolase_6"/>
    <property type="match status" value="1"/>
</dbReference>
<keyword evidence="4" id="KW-1185">Reference proteome</keyword>
<name>A0A5B1CJA8_9BACT</name>
<keyword evidence="1 3" id="KW-0378">Hydrolase</keyword>
<accession>A0A5B1CJA8</accession>
<comment type="caution">
    <text evidence="3">The sequence shown here is derived from an EMBL/GenBank/DDBJ whole genome shotgun (WGS) entry which is preliminary data.</text>
</comment>
<sequence>MLQNGRMKTKLLLISGWAFGNDALFSLARELEAEFEVDQLAAEDILSPGQLNQMLPANQPCVLVGWSLGGMLALEAATNLTPGSMLVLIGSTGKFCSGKSIEDKEIPHGVPPAQLRSLSISLRRQPEQTVANFYKQSALPHAVIDQPANVGNDNKKLNEGLNYLGDRDLRSVAADLQVPTLVLHGTEDQVIPIAASEDLSRLLCRSKFLVFDQVGHDLPIREPVWVANHILDFWNTQSTGDDAR</sequence>
<dbReference type="EC" id="3.1.1.85" evidence="3"/>
<dbReference type="GO" id="GO:0090499">
    <property type="term" value="F:pimelyl-[acyl-carrier protein] methyl ester esterase activity"/>
    <property type="evidence" value="ECO:0007669"/>
    <property type="project" value="UniProtKB-EC"/>
</dbReference>
<dbReference type="InterPro" id="IPR000073">
    <property type="entry name" value="AB_hydrolase_1"/>
</dbReference>
<proteinExistence type="predicted"/>
<dbReference type="SUPFAM" id="SSF53474">
    <property type="entry name" value="alpha/beta-Hydrolases"/>
    <property type="match status" value="1"/>
</dbReference>
<reference evidence="3 4" key="1">
    <citation type="submission" date="2019-08" db="EMBL/GenBank/DDBJ databases">
        <title>Deep-cultivation of Planctomycetes and their phenomic and genomic characterization uncovers novel biology.</title>
        <authorList>
            <person name="Wiegand S."/>
            <person name="Jogler M."/>
            <person name="Boedeker C."/>
            <person name="Pinto D."/>
            <person name="Vollmers J."/>
            <person name="Rivas-Marin E."/>
            <person name="Kohn T."/>
            <person name="Peeters S.H."/>
            <person name="Heuer A."/>
            <person name="Rast P."/>
            <person name="Oberbeckmann S."/>
            <person name="Bunk B."/>
            <person name="Jeske O."/>
            <person name="Meyerdierks A."/>
            <person name="Storesund J.E."/>
            <person name="Kallscheuer N."/>
            <person name="Luecker S."/>
            <person name="Lage O.M."/>
            <person name="Pohl T."/>
            <person name="Merkel B.J."/>
            <person name="Hornburger P."/>
            <person name="Mueller R.-W."/>
            <person name="Bruemmer F."/>
            <person name="Labrenz M."/>
            <person name="Spormann A.M."/>
            <person name="Op Den Camp H."/>
            <person name="Overmann J."/>
            <person name="Amann R."/>
            <person name="Jetten M.S.M."/>
            <person name="Mascher T."/>
            <person name="Medema M.H."/>
            <person name="Devos D.P."/>
            <person name="Kaster A.-K."/>
            <person name="Ovreas L."/>
            <person name="Rohde M."/>
            <person name="Galperin M.Y."/>
            <person name="Jogler C."/>
        </authorList>
    </citation>
    <scope>NUCLEOTIDE SEQUENCE [LARGE SCALE GENOMIC DNA]</scope>
    <source>
        <strain evidence="3 4">LF1</strain>
    </source>
</reference>
<dbReference type="AlphaFoldDB" id="A0A5B1CJA8"/>
<dbReference type="Proteomes" id="UP000322699">
    <property type="component" value="Unassembled WGS sequence"/>
</dbReference>
<dbReference type="PANTHER" id="PTHR43798:SF31">
    <property type="entry name" value="AB HYDROLASE SUPERFAMILY PROTEIN YCLE"/>
    <property type="match status" value="1"/>
</dbReference>
<dbReference type="Gene3D" id="3.40.50.1820">
    <property type="entry name" value="alpha/beta hydrolase"/>
    <property type="match status" value="1"/>
</dbReference>